<keyword evidence="3" id="KW-0560">Oxidoreductase</keyword>
<evidence type="ECO:0000256" key="1">
    <source>
        <dbReference type="ARBA" id="ARBA00007905"/>
    </source>
</evidence>
<reference evidence="5" key="2">
    <citation type="submission" date="2021-10" db="EMBL/GenBank/DDBJ databases">
        <title>Phylogenomics reveals ancestral predisposition of the termite-cultivated fungus Termitomyces towards a domesticated lifestyle.</title>
        <authorList>
            <person name="Auxier B."/>
            <person name="Grum-Grzhimaylo A."/>
            <person name="Cardenas M.E."/>
            <person name="Lodge J.D."/>
            <person name="Laessoe T."/>
            <person name="Pedersen O."/>
            <person name="Smith M.E."/>
            <person name="Kuyper T.W."/>
            <person name="Franco-Molano E.A."/>
            <person name="Baroni T.J."/>
            <person name="Aanen D.K."/>
        </authorList>
    </citation>
    <scope>NUCLEOTIDE SEQUENCE</scope>
    <source>
        <strain evidence="5">D49</strain>
    </source>
</reference>
<name>A0A9P7GGW7_9AGAR</name>
<evidence type="ECO:0000313" key="5">
    <source>
        <dbReference type="EMBL" id="KAG5649808.1"/>
    </source>
</evidence>
<keyword evidence="6" id="KW-1185">Reference proteome</keyword>
<dbReference type="PANTHER" id="PTHR43827:SF3">
    <property type="entry name" value="NADP-DEPENDENT OXIDOREDUCTASE DOMAIN-CONTAINING PROTEIN"/>
    <property type="match status" value="1"/>
</dbReference>
<dbReference type="InterPro" id="IPR023210">
    <property type="entry name" value="NADP_OxRdtase_dom"/>
</dbReference>
<keyword evidence="2" id="KW-0521">NADP</keyword>
<evidence type="ECO:0000256" key="3">
    <source>
        <dbReference type="ARBA" id="ARBA00023002"/>
    </source>
</evidence>
<dbReference type="PRINTS" id="PR00069">
    <property type="entry name" value="ALDKETRDTASE"/>
</dbReference>
<dbReference type="Pfam" id="PF00248">
    <property type="entry name" value="Aldo_ket_red"/>
    <property type="match status" value="1"/>
</dbReference>
<dbReference type="EMBL" id="JABCKI010000693">
    <property type="protein sequence ID" value="KAG5649808.1"/>
    <property type="molecule type" value="Genomic_DNA"/>
</dbReference>
<protein>
    <recommendedName>
        <fullName evidence="4">NADP-dependent oxidoreductase domain-containing protein</fullName>
    </recommendedName>
</protein>
<dbReference type="InterPro" id="IPR020471">
    <property type="entry name" value="AKR"/>
</dbReference>
<dbReference type="OrthoDB" id="5357513at2759"/>
<accession>A0A9P7GGW7</accession>
<sequence>MEAWRTLMSLQDEGKVRLIGISNAYDVNLLHALSRERKVQVVQNRWYQGNEWDRLVHTYCKHNDVMYQSFWTLSGSPSLLSHPQLRALAAAANCTPEQAVFKLAQLEGVTPLSGTTSIIHMEQDMAVDSIQFPPEESEKSLSAIRQILSG</sequence>
<feature type="domain" description="NADP-dependent oxidoreductase" evidence="4">
    <location>
        <begin position="2"/>
        <end position="65"/>
    </location>
</feature>
<dbReference type="AlphaFoldDB" id="A0A9P7GGW7"/>
<dbReference type="Gene3D" id="3.20.20.100">
    <property type="entry name" value="NADP-dependent oxidoreductase domain"/>
    <property type="match status" value="1"/>
</dbReference>
<comment type="caution">
    <text evidence="5">The sequence shown here is derived from an EMBL/GenBank/DDBJ whole genome shotgun (WGS) entry which is preliminary data.</text>
</comment>
<dbReference type="SUPFAM" id="SSF51430">
    <property type="entry name" value="NAD(P)-linked oxidoreductase"/>
    <property type="match status" value="1"/>
</dbReference>
<organism evidence="5 6">
    <name type="scientific">Sphagnurus paluster</name>
    <dbReference type="NCBI Taxonomy" id="117069"/>
    <lineage>
        <taxon>Eukaryota</taxon>
        <taxon>Fungi</taxon>
        <taxon>Dikarya</taxon>
        <taxon>Basidiomycota</taxon>
        <taxon>Agaricomycotina</taxon>
        <taxon>Agaricomycetes</taxon>
        <taxon>Agaricomycetidae</taxon>
        <taxon>Agaricales</taxon>
        <taxon>Tricholomatineae</taxon>
        <taxon>Lyophyllaceae</taxon>
        <taxon>Sphagnurus</taxon>
    </lineage>
</organism>
<evidence type="ECO:0000313" key="6">
    <source>
        <dbReference type="Proteomes" id="UP000717328"/>
    </source>
</evidence>
<gene>
    <name evidence="5" type="ORF">H0H81_001915</name>
</gene>
<proteinExistence type="inferred from homology"/>
<evidence type="ECO:0000259" key="4">
    <source>
        <dbReference type="Pfam" id="PF00248"/>
    </source>
</evidence>
<dbReference type="Proteomes" id="UP000717328">
    <property type="component" value="Unassembled WGS sequence"/>
</dbReference>
<comment type="similarity">
    <text evidence="1">Belongs to the aldo/keto reductase family.</text>
</comment>
<dbReference type="InterPro" id="IPR036812">
    <property type="entry name" value="NAD(P)_OxRdtase_dom_sf"/>
</dbReference>
<evidence type="ECO:0000256" key="2">
    <source>
        <dbReference type="ARBA" id="ARBA00022857"/>
    </source>
</evidence>
<dbReference type="PANTHER" id="PTHR43827">
    <property type="entry name" value="2,5-DIKETO-D-GLUCONIC ACID REDUCTASE"/>
    <property type="match status" value="1"/>
</dbReference>
<reference evidence="5" key="1">
    <citation type="submission" date="2021-02" db="EMBL/GenBank/DDBJ databases">
        <authorList>
            <person name="Nieuwenhuis M."/>
            <person name="Van De Peppel L.J.J."/>
        </authorList>
    </citation>
    <scope>NUCLEOTIDE SEQUENCE</scope>
    <source>
        <strain evidence="5">D49</strain>
    </source>
</reference>
<dbReference type="GO" id="GO:0016616">
    <property type="term" value="F:oxidoreductase activity, acting on the CH-OH group of donors, NAD or NADP as acceptor"/>
    <property type="evidence" value="ECO:0007669"/>
    <property type="project" value="UniProtKB-ARBA"/>
</dbReference>